<keyword evidence="9" id="KW-0547">Nucleotide-binding</keyword>
<dbReference type="GO" id="GO:0005945">
    <property type="term" value="C:6-phosphofructokinase complex"/>
    <property type="evidence" value="ECO:0007669"/>
    <property type="project" value="TreeGrafter"/>
</dbReference>
<dbReference type="GO" id="GO:0005739">
    <property type="term" value="C:mitochondrion"/>
    <property type="evidence" value="ECO:0007669"/>
    <property type="project" value="TreeGrafter"/>
</dbReference>
<dbReference type="OrthoDB" id="537915at2759"/>
<comment type="catalytic activity">
    <reaction evidence="14">
        <text>beta-D-fructose 6-phosphate + ATP = beta-D-fructose 1,6-bisphosphate + ADP + H(+)</text>
        <dbReference type="Rhea" id="RHEA:16109"/>
        <dbReference type="ChEBI" id="CHEBI:15378"/>
        <dbReference type="ChEBI" id="CHEBI:30616"/>
        <dbReference type="ChEBI" id="CHEBI:32966"/>
        <dbReference type="ChEBI" id="CHEBI:57634"/>
        <dbReference type="ChEBI" id="CHEBI:456216"/>
        <dbReference type="EC" id="2.7.1.11"/>
    </reaction>
</comment>
<dbReference type="UniPathway" id="UPA00109">
    <property type="reaction ID" value="UER00182"/>
</dbReference>
<evidence type="ECO:0000256" key="7">
    <source>
        <dbReference type="ARBA" id="ARBA00022679"/>
    </source>
</evidence>
<evidence type="ECO:0000256" key="13">
    <source>
        <dbReference type="ARBA" id="ARBA00023152"/>
    </source>
</evidence>
<dbReference type="FunFam" id="3.40.50.460:FF:000002">
    <property type="entry name" value="ATP-dependent 6-phosphofructokinase"/>
    <property type="match status" value="1"/>
</dbReference>
<feature type="domain" description="Phosphofructokinase" evidence="15">
    <location>
        <begin position="385"/>
        <end position="696"/>
    </location>
</feature>
<evidence type="ECO:0000256" key="9">
    <source>
        <dbReference type="ARBA" id="ARBA00022741"/>
    </source>
</evidence>
<organism evidence="16 17">
    <name type="scientific">Piromyces finnis</name>
    <dbReference type="NCBI Taxonomy" id="1754191"/>
    <lineage>
        <taxon>Eukaryota</taxon>
        <taxon>Fungi</taxon>
        <taxon>Fungi incertae sedis</taxon>
        <taxon>Chytridiomycota</taxon>
        <taxon>Chytridiomycota incertae sedis</taxon>
        <taxon>Neocallimastigomycetes</taxon>
        <taxon>Neocallimastigales</taxon>
        <taxon>Neocallimastigaceae</taxon>
        <taxon>Piromyces</taxon>
    </lineage>
</organism>
<evidence type="ECO:0000256" key="4">
    <source>
        <dbReference type="ARBA" id="ARBA00012055"/>
    </source>
</evidence>
<keyword evidence="10" id="KW-0418">Kinase</keyword>
<dbReference type="GO" id="GO:0046872">
    <property type="term" value="F:metal ion binding"/>
    <property type="evidence" value="ECO:0007669"/>
    <property type="project" value="UniProtKB-KW"/>
</dbReference>
<keyword evidence="11" id="KW-0067">ATP-binding</keyword>
<dbReference type="PRINTS" id="PR00476">
    <property type="entry name" value="PHFRCTKINASE"/>
</dbReference>
<dbReference type="STRING" id="1754191.A0A1Y1UWU3"/>
<dbReference type="FunFam" id="3.40.50.460:FF:000008">
    <property type="entry name" value="ATP-dependent 6-phosphofructokinase"/>
    <property type="match status" value="1"/>
</dbReference>
<evidence type="ECO:0000256" key="12">
    <source>
        <dbReference type="ARBA" id="ARBA00022842"/>
    </source>
</evidence>
<dbReference type="PANTHER" id="PTHR13697:SF4">
    <property type="entry name" value="ATP-DEPENDENT 6-PHOSPHOFRUCTOKINASE"/>
    <property type="match status" value="1"/>
</dbReference>
<dbReference type="Gene3D" id="3.40.50.460">
    <property type="entry name" value="Phosphofructokinase domain"/>
    <property type="match status" value="2"/>
</dbReference>
<evidence type="ECO:0000256" key="14">
    <source>
        <dbReference type="ARBA" id="ARBA00048070"/>
    </source>
</evidence>
<dbReference type="GO" id="GO:0061621">
    <property type="term" value="P:canonical glycolysis"/>
    <property type="evidence" value="ECO:0007669"/>
    <property type="project" value="TreeGrafter"/>
</dbReference>
<name>A0A1Y1UWU3_9FUNG</name>
<dbReference type="InterPro" id="IPR015912">
    <property type="entry name" value="Phosphofructokinase_CS"/>
</dbReference>
<reference evidence="16 17" key="2">
    <citation type="submission" date="2016-08" db="EMBL/GenBank/DDBJ databases">
        <title>Pervasive Adenine N6-methylation of Active Genes in Fungi.</title>
        <authorList>
            <consortium name="DOE Joint Genome Institute"/>
            <person name="Mondo S.J."/>
            <person name="Dannebaum R.O."/>
            <person name="Kuo R.C."/>
            <person name="Labutti K."/>
            <person name="Haridas S."/>
            <person name="Kuo A."/>
            <person name="Salamov A."/>
            <person name="Ahrendt S.R."/>
            <person name="Lipzen A."/>
            <person name="Sullivan W."/>
            <person name="Andreopoulos W.B."/>
            <person name="Clum A."/>
            <person name="Lindquist E."/>
            <person name="Daum C."/>
            <person name="Ramamoorthy G.K."/>
            <person name="Gryganskyi A."/>
            <person name="Culley D."/>
            <person name="Magnuson J.K."/>
            <person name="James T.Y."/>
            <person name="O'Malley M.A."/>
            <person name="Stajich J.E."/>
            <person name="Spatafora J.W."/>
            <person name="Visel A."/>
            <person name="Grigoriev I.V."/>
        </authorList>
    </citation>
    <scope>NUCLEOTIDE SEQUENCE [LARGE SCALE GENOMIC DNA]</scope>
    <source>
        <strain evidence="17">finn</strain>
    </source>
</reference>
<proteinExistence type="predicted"/>
<keyword evidence="17" id="KW-1185">Reference proteome</keyword>
<sequence>MNAAIRALVRCGLTERITPYIIFNGFKGLVKGDNSIKKAGWEDVRGLLPLGGTVLDSSDCSYIATHESRLKAAKNLYKLGIKYLVIIGDNESFSYAEILQNEWNDLINELINSNSIEIPENNSNSKYTLSILALPATIDNDIAMTDLTLGTCTSLERICEALDSLESTAQSHQRCFIIKVVGKRCGWLALMAAIAVGADCTFIPERPPPFQQDVNITWEEEMCNIIKTKREKGNRKSIIVVSEGATDKNLNPITATYIKEIVEKNLNIDTRITTLGHIQREGIPCAYDRFLATVQASEIVTEILNSKEDEQLSTLIGVCNNTITKTPLKQSVQLTTSISEALSNKMFDTVMNLRDPDFKASYNAYIESTLFSSNSKKLEEENCLRIGIIHVGSPAGGMNAATRAAVRLCLNRGHTPVGIFNSFSGLVNGEVRPLTWQEVGGWTTIGGSKLGINRSQPTPVLKSKKLYKKYNVDPNELIDIGLIAYHLQEQNIQGLLIIGGYEAYCSLYTLYEAKSIYPSLCIPMVQIAATVSNNIPGTDHSIGSDTALNTIVQACDHIKLSASASQRRVFIVEVQGGNCGYLSTMGGLACGVTCTYGPENGISLNKLKNDKRHLTRRYKEAELKGIKNEGRIIIRNEFTNSSTYSTKVIASILNEEGHGLFDCRTAVLGHLQQGGLPSPLDRIRAVRQAVECINWLEMKTKENKKISTYKKYHKVNAKKDEFRNVDKEAYVIGIRGDKLVFTPVNELIKETDIDLRKGSRNWWMKYYPLIKILSKYYYFDVNDETDIDYLTNEKNI</sequence>
<dbReference type="SUPFAM" id="SSF53784">
    <property type="entry name" value="Phosphofructokinase"/>
    <property type="match status" value="2"/>
</dbReference>
<keyword evidence="7" id="KW-0808">Transferase</keyword>
<comment type="subcellular location">
    <subcellularLocation>
        <location evidence="2">Cytoplasm</location>
    </subcellularLocation>
</comment>
<comment type="pathway">
    <text evidence="3">Carbohydrate degradation; glycolysis; D-glyceraldehyde 3-phosphate and glycerone phosphate from D-glucose: step 3/4.</text>
</comment>
<dbReference type="Gene3D" id="3.40.50.450">
    <property type="match status" value="2"/>
</dbReference>
<evidence type="ECO:0000256" key="3">
    <source>
        <dbReference type="ARBA" id="ARBA00004679"/>
    </source>
</evidence>
<evidence type="ECO:0000313" key="16">
    <source>
        <dbReference type="EMBL" id="ORX42477.1"/>
    </source>
</evidence>
<dbReference type="GO" id="GO:0030388">
    <property type="term" value="P:fructose 1,6-bisphosphate metabolic process"/>
    <property type="evidence" value="ECO:0007669"/>
    <property type="project" value="TreeGrafter"/>
</dbReference>
<dbReference type="InterPro" id="IPR035966">
    <property type="entry name" value="PKF_sf"/>
</dbReference>
<dbReference type="PROSITE" id="PS00433">
    <property type="entry name" value="PHOSPHOFRUCTOKINASE"/>
    <property type="match status" value="1"/>
</dbReference>
<comment type="caution">
    <text evidence="16">The sequence shown here is derived from an EMBL/GenBank/DDBJ whole genome shotgun (WGS) entry which is preliminary data.</text>
</comment>
<dbReference type="AlphaFoldDB" id="A0A1Y1UWU3"/>
<accession>A0A1Y1UWU3</accession>
<dbReference type="GO" id="GO:0016208">
    <property type="term" value="F:AMP binding"/>
    <property type="evidence" value="ECO:0007669"/>
    <property type="project" value="TreeGrafter"/>
</dbReference>
<protein>
    <recommendedName>
        <fullName evidence="4">6-phosphofructokinase</fullName>
        <ecNumber evidence="4">2.7.1.11</ecNumber>
    </recommendedName>
</protein>
<evidence type="ECO:0000313" key="17">
    <source>
        <dbReference type="Proteomes" id="UP000193719"/>
    </source>
</evidence>
<dbReference type="GO" id="GO:0042802">
    <property type="term" value="F:identical protein binding"/>
    <property type="evidence" value="ECO:0007669"/>
    <property type="project" value="TreeGrafter"/>
</dbReference>
<dbReference type="GO" id="GO:0003872">
    <property type="term" value="F:6-phosphofructokinase activity"/>
    <property type="evidence" value="ECO:0007669"/>
    <property type="project" value="UniProtKB-EC"/>
</dbReference>
<evidence type="ECO:0000256" key="2">
    <source>
        <dbReference type="ARBA" id="ARBA00004496"/>
    </source>
</evidence>
<keyword evidence="12" id="KW-0460">Magnesium</keyword>
<dbReference type="GO" id="GO:0048029">
    <property type="term" value="F:monosaccharide binding"/>
    <property type="evidence" value="ECO:0007669"/>
    <property type="project" value="TreeGrafter"/>
</dbReference>
<dbReference type="GO" id="GO:0005524">
    <property type="term" value="F:ATP binding"/>
    <property type="evidence" value="ECO:0007669"/>
    <property type="project" value="UniProtKB-KW"/>
</dbReference>
<keyword evidence="6" id="KW-0021">Allosteric enzyme</keyword>
<dbReference type="InterPro" id="IPR009161">
    <property type="entry name" value="6-Pfructokinase_euk"/>
</dbReference>
<keyword evidence="8" id="KW-0479">Metal-binding</keyword>
<comment type="cofactor">
    <cofactor evidence="1">
        <name>Mg(2+)</name>
        <dbReference type="ChEBI" id="CHEBI:18420"/>
    </cofactor>
</comment>
<dbReference type="InterPro" id="IPR000023">
    <property type="entry name" value="Phosphofructokinase_dom"/>
</dbReference>
<evidence type="ECO:0000256" key="5">
    <source>
        <dbReference type="ARBA" id="ARBA00022490"/>
    </source>
</evidence>
<keyword evidence="13" id="KW-0324">Glycolysis</keyword>
<dbReference type="EC" id="2.7.1.11" evidence="4"/>
<dbReference type="InterPro" id="IPR022953">
    <property type="entry name" value="ATP_PFK"/>
</dbReference>
<evidence type="ECO:0000256" key="1">
    <source>
        <dbReference type="ARBA" id="ARBA00001946"/>
    </source>
</evidence>
<dbReference type="Proteomes" id="UP000193719">
    <property type="component" value="Unassembled WGS sequence"/>
</dbReference>
<dbReference type="GO" id="GO:0006002">
    <property type="term" value="P:fructose 6-phosphate metabolic process"/>
    <property type="evidence" value="ECO:0007669"/>
    <property type="project" value="InterPro"/>
</dbReference>
<evidence type="ECO:0000256" key="8">
    <source>
        <dbReference type="ARBA" id="ARBA00022723"/>
    </source>
</evidence>
<evidence type="ECO:0000259" key="15">
    <source>
        <dbReference type="Pfam" id="PF00365"/>
    </source>
</evidence>
<feature type="domain" description="Phosphofructokinase" evidence="15">
    <location>
        <begin position="1"/>
        <end position="300"/>
    </location>
</feature>
<dbReference type="PANTHER" id="PTHR13697">
    <property type="entry name" value="PHOSPHOFRUCTOKINASE"/>
    <property type="match status" value="1"/>
</dbReference>
<keyword evidence="5" id="KW-0963">Cytoplasm</keyword>
<gene>
    <name evidence="16" type="ORF">BCR36DRAFT_307027</name>
</gene>
<dbReference type="EMBL" id="MCFH01000064">
    <property type="protein sequence ID" value="ORX42477.1"/>
    <property type="molecule type" value="Genomic_DNA"/>
</dbReference>
<dbReference type="GO" id="GO:0070095">
    <property type="term" value="F:fructose-6-phosphate binding"/>
    <property type="evidence" value="ECO:0007669"/>
    <property type="project" value="TreeGrafter"/>
</dbReference>
<dbReference type="NCBIfam" id="TIGR02478">
    <property type="entry name" value="6PF1K_euk"/>
    <property type="match status" value="1"/>
</dbReference>
<dbReference type="Pfam" id="PF00365">
    <property type="entry name" value="PFK"/>
    <property type="match status" value="2"/>
</dbReference>
<evidence type="ECO:0000256" key="6">
    <source>
        <dbReference type="ARBA" id="ARBA00022533"/>
    </source>
</evidence>
<evidence type="ECO:0000256" key="11">
    <source>
        <dbReference type="ARBA" id="ARBA00022840"/>
    </source>
</evidence>
<reference evidence="16 17" key="1">
    <citation type="submission" date="2016-08" db="EMBL/GenBank/DDBJ databases">
        <title>Genomes of anaerobic fungi encode conserved fungal cellulosomes for biomass hydrolysis.</title>
        <authorList>
            <consortium name="DOE Joint Genome Institute"/>
            <person name="Haitjema C.H."/>
            <person name="Gilmore S.P."/>
            <person name="Henske J.K."/>
            <person name="Solomon K.V."/>
            <person name="De Groot R."/>
            <person name="Kuo A."/>
            <person name="Mondo S.J."/>
            <person name="Salamov A.A."/>
            <person name="Labutti K."/>
            <person name="Zhao Z."/>
            <person name="Chiniquy J."/>
            <person name="Barry K."/>
            <person name="Brewer H.M."/>
            <person name="Purvine S.O."/>
            <person name="Wright A.T."/>
            <person name="Boxma B."/>
            <person name="Van Alen T."/>
            <person name="Hackstein J.H."/>
            <person name="Baker S.E."/>
            <person name="Grigoriev I.V."/>
            <person name="O'Malley M.A."/>
        </authorList>
    </citation>
    <scope>NUCLEOTIDE SEQUENCE [LARGE SCALE GENOMIC DNA]</scope>
    <source>
        <strain evidence="17">finn</strain>
    </source>
</reference>
<evidence type="ECO:0000256" key="10">
    <source>
        <dbReference type="ARBA" id="ARBA00022777"/>
    </source>
</evidence>